<evidence type="ECO:0000313" key="3">
    <source>
        <dbReference type="EMBL" id="NEB97313.1"/>
    </source>
</evidence>
<comment type="caution">
    <text evidence="2">The sequence shown here is derived from an EMBL/GenBank/DDBJ whole genome shotgun (WGS) entry which is preliminary data.</text>
</comment>
<evidence type="ECO:0000256" key="1">
    <source>
        <dbReference type="SAM" id="SignalP"/>
    </source>
</evidence>
<proteinExistence type="predicted"/>
<gene>
    <name evidence="2" type="ORF">G3I43_05235</name>
    <name evidence="3" type="ORF">G3I58_04725</name>
</gene>
<evidence type="ECO:0000313" key="4">
    <source>
        <dbReference type="Proteomes" id="UP000470951"/>
    </source>
</evidence>
<evidence type="ECO:0000313" key="2">
    <source>
        <dbReference type="EMBL" id="NEB83589.1"/>
    </source>
</evidence>
<organism evidence="2">
    <name type="scientific">Streptomyces anulatus</name>
    <name type="common">Streptomyces chrysomallus</name>
    <dbReference type="NCBI Taxonomy" id="1892"/>
    <lineage>
        <taxon>Bacteria</taxon>
        <taxon>Bacillati</taxon>
        <taxon>Actinomycetota</taxon>
        <taxon>Actinomycetes</taxon>
        <taxon>Kitasatosporales</taxon>
        <taxon>Streptomycetaceae</taxon>
        <taxon>Streptomyces</taxon>
    </lineage>
</organism>
<dbReference type="EMBL" id="JAAGMK010000127">
    <property type="protein sequence ID" value="NEB83589.1"/>
    <property type="molecule type" value="Genomic_DNA"/>
</dbReference>
<dbReference type="RefSeq" id="WP_143657698.1">
    <property type="nucleotide sequence ID" value="NZ_CP086102.1"/>
</dbReference>
<sequence length="103" mass="10514">MTAFVVSAVAVTGLVATTGSATAASETRWGCKAKFYAMDVDQGGGTGYSSCPQLPSNRRHAVMLYCNGKYSGVGPWVKAGKLSTSHCAGGVKATAAYVTTITV</sequence>
<keyword evidence="1" id="KW-0732">Signal</keyword>
<evidence type="ECO:0008006" key="5">
    <source>
        <dbReference type="Google" id="ProtNLM"/>
    </source>
</evidence>
<feature type="signal peptide" evidence="1">
    <location>
        <begin position="1"/>
        <end position="23"/>
    </location>
</feature>
<protein>
    <recommendedName>
        <fullName evidence="5">Secreted protein</fullName>
    </recommendedName>
</protein>
<reference evidence="2 4" key="1">
    <citation type="submission" date="2020-01" db="EMBL/GenBank/DDBJ databases">
        <title>Insect and environment-associated Actinomycetes.</title>
        <authorList>
            <person name="Currrie C."/>
            <person name="Chevrette M."/>
            <person name="Carlson C."/>
            <person name="Stubbendieck R."/>
            <person name="Wendt-Pienkowski E."/>
        </authorList>
    </citation>
    <scope>NUCLEOTIDE SEQUENCE</scope>
    <source>
        <strain evidence="2">SID505</strain>
        <strain evidence="3 4">SID7903</strain>
    </source>
</reference>
<dbReference type="Proteomes" id="UP000470951">
    <property type="component" value="Unassembled WGS sequence"/>
</dbReference>
<accession>A0A6G3SL20</accession>
<dbReference type="AlphaFoldDB" id="A0A6G3SL20"/>
<dbReference type="EMBL" id="JAAGMS010000057">
    <property type="protein sequence ID" value="NEB97313.1"/>
    <property type="molecule type" value="Genomic_DNA"/>
</dbReference>
<name>A0A6G3SL20_STRAQ</name>
<feature type="chain" id="PRO_5036175253" description="Secreted protein" evidence="1">
    <location>
        <begin position="24"/>
        <end position="103"/>
    </location>
</feature>